<dbReference type="PANTHER" id="PTHR33067">
    <property type="entry name" value="RNA-DIRECTED DNA POLYMERASE-RELATED"/>
    <property type="match status" value="1"/>
</dbReference>
<evidence type="ECO:0000313" key="3">
    <source>
        <dbReference type="RefSeq" id="XP_010513579.1"/>
    </source>
</evidence>
<feature type="region of interest" description="Disordered" evidence="1">
    <location>
        <begin position="242"/>
        <end position="301"/>
    </location>
</feature>
<reference evidence="2" key="1">
    <citation type="journal article" date="2014" name="Nat. Commun.">
        <title>The emerging biofuel crop Camelina sativa retains a highly undifferentiated hexaploid genome structure.</title>
        <authorList>
            <person name="Kagale S."/>
            <person name="Koh C."/>
            <person name="Nixon J."/>
            <person name="Bollina V."/>
            <person name="Clarke W.E."/>
            <person name="Tuteja R."/>
            <person name="Spillane C."/>
            <person name="Robinson S.J."/>
            <person name="Links M.G."/>
            <person name="Clarke C."/>
            <person name="Higgins E.E."/>
            <person name="Huebert T."/>
            <person name="Sharpe A.G."/>
            <person name="Parkin I.A."/>
        </authorList>
    </citation>
    <scope>NUCLEOTIDE SEQUENCE [LARGE SCALE GENOMIC DNA]</scope>
    <source>
        <strain evidence="2">cv. DH55</strain>
    </source>
</reference>
<sequence length="301" mass="33753">MAIQHEVPVEEKEEERGPSLDQFTLYPLYKGMLLNISKQKAQNQAKKDLEEIGTAMIPTKLEDPSSFNLPCSLSYMHFNKCLCDLGASVSVMPYSVAEKLGSEEFKPSNLYISLADGSSKDVIGKLEEFPFKIGKARIPTDFVIIEMDKELEDPIILGRPFLATAGAIIDVKKGLISLNIAQGLKMKFDIKNSANQPTIEEDSKAKDSAQEESIQELKDSVQELTDLVKDLQVQLNKRSLKKARPRYKLKKKQSSSVKTKVIKNKLHGDQVEPGGSHHLSGLQTKREKARKVKLRDYKQAH</sequence>
<proteinExistence type="predicted"/>
<evidence type="ECO:0000313" key="2">
    <source>
        <dbReference type="Proteomes" id="UP000694864"/>
    </source>
</evidence>
<feature type="compositionally biased region" description="Basic residues" evidence="1">
    <location>
        <begin position="242"/>
        <end position="253"/>
    </location>
</feature>
<dbReference type="Pfam" id="PF13650">
    <property type="entry name" value="Asp_protease_2"/>
    <property type="match status" value="1"/>
</dbReference>
<dbReference type="PANTHER" id="PTHR33067:SF31">
    <property type="entry name" value="RNA-DIRECTED DNA POLYMERASE"/>
    <property type="match status" value="1"/>
</dbReference>
<organism evidence="2 3">
    <name type="scientific">Camelina sativa</name>
    <name type="common">False flax</name>
    <name type="synonym">Myagrum sativum</name>
    <dbReference type="NCBI Taxonomy" id="90675"/>
    <lineage>
        <taxon>Eukaryota</taxon>
        <taxon>Viridiplantae</taxon>
        <taxon>Streptophyta</taxon>
        <taxon>Embryophyta</taxon>
        <taxon>Tracheophyta</taxon>
        <taxon>Spermatophyta</taxon>
        <taxon>Magnoliopsida</taxon>
        <taxon>eudicotyledons</taxon>
        <taxon>Gunneridae</taxon>
        <taxon>Pentapetalae</taxon>
        <taxon>rosids</taxon>
        <taxon>malvids</taxon>
        <taxon>Brassicales</taxon>
        <taxon>Brassicaceae</taxon>
        <taxon>Camelineae</taxon>
        <taxon>Camelina</taxon>
    </lineage>
</organism>
<gene>
    <name evidence="3" type="primary">LOC104789604</name>
</gene>
<keyword evidence="2" id="KW-1185">Reference proteome</keyword>
<dbReference type="GeneID" id="104789604"/>
<dbReference type="Proteomes" id="UP000694864">
    <property type="component" value="Chromosome 5"/>
</dbReference>
<protein>
    <submittedName>
        <fullName evidence="3">Uncharacterized protein LOC104789604</fullName>
    </submittedName>
</protein>
<accession>A0ABM0ZC27</accession>
<evidence type="ECO:0000256" key="1">
    <source>
        <dbReference type="SAM" id="MobiDB-lite"/>
    </source>
</evidence>
<dbReference type="RefSeq" id="XP_010513579.1">
    <property type="nucleotide sequence ID" value="XM_010515277.1"/>
</dbReference>
<dbReference type="InterPro" id="IPR021109">
    <property type="entry name" value="Peptidase_aspartic_dom_sf"/>
</dbReference>
<name>A0ABM0ZC27_CAMSA</name>
<reference evidence="3" key="2">
    <citation type="submission" date="2025-08" db="UniProtKB">
        <authorList>
            <consortium name="RefSeq"/>
        </authorList>
    </citation>
    <scope>IDENTIFICATION</scope>
    <source>
        <tissue evidence="3">Leaf</tissue>
    </source>
</reference>
<dbReference type="CDD" id="cd00303">
    <property type="entry name" value="retropepsin_like"/>
    <property type="match status" value="1"/>
</dbReference>
<dbReference type="Gene3D" id="2.40.70.10">
    <property type="entry name" value="Acid Proteases"/>
    <property type="match status" value="1"/>
</dbReference>
<dbReference type="SUPFAM" id="SSF50630">
    <property type="entry name" value="Acid proteases"/>
    <property type="match status" value="1"/>
</dbReference>